<dbReference type="EMBL" id="NIGF01000033">
    <property type="protein sequence ID" value="PQV62463.1"/>
    <property type="molecule type" value="Genomic_DNA"/>
</dbReference>
<dbReference type="InterPro" id="IPR018714">
    <property type="entry name" value="DUF2237"/>
</dbReference>
<accession>A0A2S8SNU4</accession>
<dbReference type="PANTHER" id="PTHR37466:SF1">
    <property type="entry name" value="SLR1628 PROTEIN"/>
    <property type="match status" value="1"/>
</dbReference>
<dbReference type="Gene3D" id="3.30.56.110">
    <property type="entry name" value="Protein of unknown function DUF2237"/>
    <property type="match status" value="1"/>
</dbReference>
<dbReference type="OrthoDB" id="9792525at2"/>
<name>A0A2S8SNU4_9BACT</name>
<dbReference type="Proteomes" id="UP000237684">
    <property type="component" value="Unassembled WGS sequence"/>
</dbReference>
<dbReference type="AlphaFoldDB" id="A0A2S8SNU4"/>
<dbReference type="Pfam" id="PF09996">
    <property type="entry name" value="DUF2237"/>
    <property type="match status" value="1"/>
</dbReference>
<evidence type="ECO:0000313" key="2">
    <source>
        <dbReference type="Proteomes" id="UP000237684"/>
    </source>
</evidence>
<sequence length="122" mass="13203">MARSTLNVLGEPLQPCSMQPMTGFYRNGCCDTGEGDHGVHVVCAVITEDFLEFSRLKGNDLSASLPQYGFPGVRPGDSWCLCVSRWKEALKAGVAPSVNLHATHISALEWVDLSDLKAHASK</sequence>
<reference evidence="1 2" key="1">
    <citation type="journal article" date="2018" name="Syst. Appl. Microbiol.">
        <title>Abditibacterium utsteinense sp. nov., the first cultivated member of candidate phylum FBP, isolated from ice-free Antarctic soil samples.</title>
        <authorList>
            <person name="Tahon G."/>
            <person name="Tytgat B."/>
            <person name="Lebbe L."/>
            <person name="Carlier A."/>
            <person name="Willems A."/>
        </authorList>
    </citation>
    <scope>NUCLEOTIDE SEQUENCE [LARGE SCALE GENOMIC DNA]</scope>
    <source>
        <strain evidence="1 2">LMG 29911</strain>
    </source>
</reference>
<organism evidence="1 2">
    <name type="scientific">Abditibacterium utsteinense</name>
    <dbReference type="NCBI Taxonomy" id="1960156"/>
    <lineage>
        <taxon>Bacteria</taxon>
        <taxon>Pseudomonadati</taxon>
        <taxon>Abditibacteriota</taxon>
        <taxon>Abditibacteriia</taxon>
        <taxon>Abditibacteriales</taxon>
        <taxon>Abditibacteriaceae</taxon>
        <taxon>Abditibacterium</taxon>
    </lineage>
</organism>
<protein>
    <recommendedName>
        <fullName evidence="3">DUF2237 domain-containing protein</fullName>
    </recommendedName>
</protein>
<gene>
    <name evidence="1" type="ORF">B1R32_1336</name>
</gene>
<proteinExistence type="predicted"/>
<evidence type="ECO:0008006" key="3">
    <source>
        <dbReference type="Google" id="ProtNLM"/>
    </source>
</evidence>
<comment type="caution">
    <text evidence="1">The sequence shown here is derived from an EMBL/GenBank/DDBJ whole genome shotgun (WGS) entry which is preliminary data.</text>
</comment>
<dbReference type="InParanoid" id="A0A2S8SNU4"/>
<dbReference type="PANTHER" id="PTHR37466">
    <property type="entry name" value="SLR1628 PROTEIN"/>
    <property type="match status" value="1"/>
</dbReference>
<keyword evidence="2" id="KW-1185">Reference proteome</keyword>
<evidence type="ECO:0000313" key="1">
    <source>
        <dbReference type="EMBL" id="PQV62463.1"/>
    </source>
</evidence>
<dbReference type="RefSeq" id="WP_106381372.1">
    <property type="nucleotide sequence ID" value="NZ_NIGF01000033.1"/>
</dbReference>